<gene>
    <name evidence="2" type="ORF">GCM10009676_25790</name>
</gene>
<dbReference type="CDD" id="cd00093">
    <property type="entry name" value="HTH_XRE"/>
    <property type="match status" value="1"/>
</dbReference>
<accession>A0ABP4GVF9</accession>
<dbReference type="InterPro" id="IPR010982">
    <property type="entry name" value="Lambda_DNA-bd_dom_sf"/>
</dbReference>
<dbReference type="InterPro" id="IPR001387">
    <property type="entry name" value="Cro/C1-type_HTH"/>
</dbReference>
<dbReference type="SMART" id="SM00530">
    <property type="entry name" value="HTH_XRE"/>
    <property type="match status" value="1"/>
</dbReference>
<comment type="caution">
    <text evidence="2">The sequence shown here is derived from an EMBL/GenBank/DDBJ whole genome shotgun (WGS) entry which is preliminary data.</text>
</comment>
<dbReference type="Pfam" id="PF13560">
    <property type="entry name" value="HTH_31"/>
    <property type="match status" value="1"/>
</dbReference>
<dbReference type="InterPro" id="IPR011990">
    <property type="entry name" value="TPR-like_helical_dom_sf"/>
</dbReference>
<dbReference type="Proteomes" id="UP001500653">
    <property type="component" value="Unassembled WGS sequence"/>
</dbReference>
<dbReference type="SUPFAM" id="SSF48452">
    <property type="entry name" value="TPR-like"/>
    <property type="match status" value="1"/>
</dbReference>
<name>A0ABP4GVF9_9PSEU</name>
<dbReference type="PROSITE" id="PS50943">
    <property type="entry name" value="HTH_CROC1"/>
    <property type="match status" value="1"/>
</dbReference>
<keyword evidence="3" id="KW-1185">Reference proteome</keyword>
<proteinExistence type="predicted"/>
<reference evidence="3" key="1">
    <citation type="journal article" date="2019" name="Int. J. Syst. Evol. Microbiol.">
        <title>The Global Catalogue of Microorganisms (GCM) 10K type strain sequencing project: providing services to taxonomists for standard genome sequencing and annotation.</title>
        <authorList>
            <consortium name="The Broad Institute Genomics Platform"/>
            <consortium name="The Broad Institute Genome Sequencing Center for Infectious Disease"/>
            <person name="Wu L."/>
            <person name="Ma J."/>
        </authorList>
    </citation>
    <scope>NUCLEOTIDE SEQUENCE [LARGE SCALE GENOMIC DNA]</scope>
    <source>
        <strain evidence="3">JCM 13023</strain>
    </source>
</reference>
<feature type="domain" description="HTH cro/C1-type" evidence="1">
    <location>
        <begin position="8"/>
        <end position="62"/>
    </location>
</feature>
<dbReference type="EMBL" id="BAAALN010000006">
    <property type="protein sequence ID" value="GAA1239880.1"/>
    <property type="molecule type" value="Genomic_DNA"/>
</dbReference>
<evidence type="ECO:0000313" key="3">
    <source>
        <dbReference type="Proteomes" id="UP001500653"/>
    </source>
</evidence>
<dbReference type="Gene3D" id="1.10.260.40">
    <property type="entry name" value="lambda repressor-like DNA-binding domains"/>
    <property type="match status" value="1"/>
</dbReference>
<evidence type="ECO:0000259" key="1">
    <source>
        <dbReference type="PROSITE" id="PS50943"/>
    </source>
</evidence>
<dbReference type="SUPFAM" id="SSF47413">
    <property type="entry name" value="lambda repressor-like DNA-binding domains"/>
    <property type="match status" value="1"/>
</dbReference>
<protein>
    <submittedName>
        <fullName evidence="2">Helix-turn-helix domain-containing protein</fullName>
    </submittedName>
</protein>
<dbReference type="RefSeq" id="WP_253862415.1">
    <property type="nucleotide sequence ID" value="NZ_BAAALN010000006.1"/>
</dbReference>
<sequence length="395" mass="42765">MQSIGERIRQLRGKALTQRQLADTAGVSIDIVRKLEQGARLTASSGTLTRLARALDVSVPELLGTRMAVPSGDPNTGVVAIRRALSPVDDLLDTPADDGQAATLAEARRTVDYAWGTYWDGRYDELSGLLPTALPQLRATLHAAGPDERVEAAELLARAYWVTGCTLVHLGQTDPAWQAIRLAHEHAEQGGDELLAATVRGSISWQLLVQGRYDESHRVAARTAEGLEPRGDASLSHLSAYGSLIITAATASGRDLRTGEARHLVGQARDVAARMGTDRHDYETYFGPSQVVMQTVDVGVVTEDYTAALDAAREMPRNGAALPLASRCRHLADQAMAHARLGHRQKALDSLLAAETMGPDWIRHQTLPRRIVGDLLERDRQSRLRGLAQRLGVSG</sequence>
<organism evidence="2 3">
    <name type="scientific">Prauserella halophila</name>
    <dbReference type="NCBI Taxonomy" id="185641"/>
    <lineage>
        <taxon>Bacteria</taxon>
        <taxon>Bacillati</taxon>
        <taxon>Actinomycetota</taxon>
        <taxon>Actinomycetes</taxon>
        <taxon>Pseudonocardiales</taxon>
        <taxon>Pseudonocardiaceae</taxon>
        <taxon>Prauserella</taxon>
    </lineage>
</organism>
<evidence type="ECO:0000313" key="2">
    <source>
        <dbReference type="EMBL" id="GAA1239880.1"/>
    </source>
</evidence>